<keyword evidence="3" id="KW-1185">Reference proteome</keyword>
<accession>A0A1M2W3B7</accession>
<sequence length="50" mass="4775">MAVSSGSPASTTTRGSAASASTAFPHPLCSESGVSSRTEMGDAGDDGVGE</sequence>
<feature type="compositionally biased region" description="Low complexity" evidence="1">
    <location>
        <begin position="1"/>
        <end position="23"/>
    </location>
</feature>
<dbReference type="Proteomes" id="UP000184267">
    <property type="component" value="Unassembled WGS sequence"/>
</dbReference>
<reference evidence="2 3" key="1">
    <citation type="submission" date="2016-10" db="EMBL/GenBank/DDBJ databases">
        <title>Genome sequence of the basidiomycete white-rot fungus Trametes pubescens.</title>
        <authorList>
            <person name="Makela M.R."/>
            <person name="Granchi Z."/>
            <person name="Peng M."/>
            <person name="De Vries R.P."/>
            <person name="Grigoriev I."/>
            <person name="Riley R."/>
            <person name="Hilden K."/>
        </authorList>
    </citation>
    <scope>NUCLEOTIDE SEQUENCE [LARGE SCALE GENOMIC DNA]</scope>
    <source>
        <strain evidence="2 3">FBCC735</strain>
    </source>
</reference>
<dbReference type="AlphaFoldDB" id="A0A1M2W3B7"/>
<dbReference type="EMBL" id="MNAD01000306">
    <property type="protein sequence ID" value="OJT14339.1"/>
    <property type="molecule type" value="Genomic_DNA"/>
</dbReference>
<name>A0A1M2W3B7_TRAPU</name>
<protein>
    <submittedName>
        <fullName evidence="2">Uncharacterized protein</fullName>
    </submittedName>
</protein>
<evidence type="ECO:0000256" key="1">
    <source>
        <dbReference type="SAM" id="MobiDB-lite"/>
    </source>
</evidence>
<evidence type="ECO:0000313" key="3">
    <source>
        <dbReference type="Proteomes" id="UP000184267"/>
    </source>
</evidence>
<gene>
    <name evidence="2" type="ORF">TRAPUB_9090</name>
</gene>
<organism evidence="2 3">
    <name type="scientific">Trametes pubescens</name>
    <name type="common">White-rot fungus</name>
    <dbReference type="NCBI Taxonomy" id="154538"/>
    <lineage>
        <taxon>Eukaryota</taxon>
        <taxon>Fungi</taxon>
        <taxon>Dikarya</taxon>
        <taxon>Basidiomycota</taxon>
        <taxon>Agaricomycotina</taxon>
        <taxon>Agaricomycetes</taxon>
        <taxon>Polyporales</taxon>
        <taxon>Polyporaceae</taxon>
        <taxon>Trametes</taxon>
    </lineage>
</organism>
<comment type="caution">
    <text evidence="2">The sequence shown here is derived from an EMBL/GenBank/DDBJ whole genome shotgun (WGS) entry which is preliminary data.</text>
</comment>
<evidence type="ECO:0000313" key="2">
    <source>
        <dbReference type="EMBL" id="OJT14339.1"/>
    </source>
</evidence>
<proteinExistence type="predicted"/>
<feature type="region of interest" description="Disordered" evidence="1">
    <location>
        <begin position="1"/>
        <end position="50"/>
    </location>
</feature>